<feature type="signal peptide" evidence="1">
    <location>
        <begin position="1"/>
        <end position="22"/>
    </location>
</feature>
<dbReference type="EMBL" id="JAUKPO010000006">
    <property type="protein sequence ID" value="MDO1447264.1"/>
    <property type="molecule type" value="Genomic_DNA"/>
</dbReference>
<gene>
    <name evidence="2" type="ORF">Q0590_13420</name>
</gene>
<dbReference type="Proteomes" id="UP001168528">
    <property type="component" value="Unassembled WGS sequence"/>
</dbReference>
<feature type="chain" id="PRO_5046037956" evidence="1">
    <location>
        <begin position="23"/>
        <end position="326"/>
    </location>
</feature>
<name>A0ABT8R7F5_9BACT</name>
<proteinExistence type="predicted"/>
<accession>A0ABT8R7F5</accession>
<dbReference type="Pfam" id="PF11276">
    <property type="entry name" value="DUF3078"/>
    <property type="match status" value="1"/>
</dbReference>
<evidence type="ECO:0000313" key="3">
    <source>
        <dbReference type="Proteomes" id="UP001168528"/>
    </source>
</evidence>
<keyword evidence="3" id="KW-1185">Reference proteome</keyword>
<dbReference type="InterPro" id="IPR021428">
    <property type="entry name" value="DUF3078"/>
</dbReference>
<keyword evidence="1" id="KW-0732">Signal</keyword>
<protein>
    <submittedName>
        <fullName evidence="2">DUF3078 domain-containing protein</fullName>
    </submittedName>
</protein>
<organism evidence="2 3">
    <name type="scientific">Rhodocytophaga aerolata</name>
    <dbReference type="NCBI Taxonomy" id="455078"/>
    <lineage>
        <taxon>Bacteria</taxon>
        <taxon>Pseudomonadati</taxon>
        <taxon>Bacteroidota</taxon>
        <taxon>Cytophagia</taxon>
        <taxon>Cytophagales</taxon>
        <taxon>Rhodocytophagaceae</taxon>
        <taxon>Rhodocytophaga</taxon>
    </lineage>
</organism>
<dbReference type="RefSeq" id="WP_302038064.1">
    <property type="nucleotide sequence ID" value="NZ_JAUKPO010000006.1"/>
</dbReference>
<evidence type="ECO:0000313" key="2">
    <source>
        <dbReference type="EMBL" id="MDO1447264.1"/>
    </source>
</evidence>
<evidence type="ECO:0000256" key="1">
    <source>
        <dbReference type="SAM" id="SignalP"/>
    </source>
</evidence>
<sequence length="326" mass="36419">MKRTLISILYIGLLSNTLPTMAQDTLATAKPVVKHWTWRGFFQFNFNQIALANWVAGGESSIAGTALTHYDFTYRNNDSTTRWENSIDLGYGLTRLAESGVRKNDDRIDLSTKYSKKATGKFNYSAIASFRSQFAPGYKYPNDSVVISKFMAPGYLIVSIGIDYRPTSYVSVYLSPATGKGTFVLDAALSDAGAFGVDKAVFDEQGNKIQPGSRFRPEFGASLEARFRKDVMQNVNLQSRLNLFNNYTDKNISNRRNIDLNWETAVNMKVNQYIAASLIIHMIYDDDIDIPVTRTIDGVRVTSTTGPKLQFKQALGVGFSYKFGRG</sequence>
<reference evidence="2" key="1">
    <citation type="submission" date="2023-07" db="EMBL/GenBank/DDBJ databases">
        <title>The genome sequence of Rhodocytophaga aerolata KACC 12507.</title>
        <authorList>
            <person name="Zhang X."/>
        </authorList>
    </citation>
    <scope>NUCLEOTIDE SEQUENCE</scope>
    <source>
        <strain evidence="2">KACC 12507</strain>
    </source>
</reference>
<comment type="caution">
    <text evidence="2">The sequence shown here is derived from an EMBL/GenBank/DDBJ whole genome shotgun (WGS) entry which is preliminary data.</text>
</comment>